<gene>
    <name evidence="2" type="ORF">CLEP1334_LOCUS1503</name>
</gene>
<protein>
    <recommendedName>
        <fullName evidence="3">EF-hand domain-containing protein</fullName>
    </recommendedName>
</protein>
<feature type="compositionally biased region" description="Polar residues" evidence="1">
    <location>
        <begin position="49"/>
        <end position="59"/>
    </location>
</feature>
<dbReference type="Gene3D" id="1.10.238.10">
    <property type="entry name" value="EF-hand"/>
    <property type="match status" value="1"/>
</dbReference>
<dbReference type="SUPFAM" id="SSF47473">
    <property type="entry name" value="EF-hand"/>
    <property type="match status" value="1"/>
</dbReference>
<organism evidence="2">
    <name type="scientific">Calcidiscus leptoporus</name>
    <dbReference type="NCBI Taxonomy" id="127549"/>
    <lineage>
        <taxon>Eukaryota</taxon>
        <taxon>Haptista</taxon>
        <taxon>Haptophyta</taxon>
        <taxon>Prymnesiophyceae</taxon>
        <taxon>Coccolithales</taxon>
        <taxon>Calcidiscaceae</taxon>
        <taxon>Calcidiscus</taxon>
    </lineage>
</organism>
<evidence type="ECO:0008006" key="3">
    <source>
        <dbReference type="Google" id="ProtNLM"/>
    </source>
</evidence>
<evidence type="ECO:0000313" key="2">
    <source>
        <dbReference type="EMBL" id="CAD8525458.1"/>
    </source>
</evidence>
<sequence>MHVTESKATVQLLEAGEGEGSRMGSTVCAARSVSPLDEIDEREARVLSSAPTRNASHSYLQPLGSDDPRAAKQDALSRKLTNRLHTLFLTSPLSGLTSLAQPQISTSCMLSSAEHADMHALFSLVCAAADDERSCLHEGEPERTQRSGEQLRLSWGCFQQAFGSQWNAPIVKRVFDLMQPDERGSVSFDAFQRVLAPVCSVRAPLGAKLLFAFQCLDLDGSEGISHSELHFALRLALANTAAVPERLLEQVLDHTFGTFELDSAGEISWRAFERYYSKRPQQAWLLVAPLRFNINRLTASTWMGLPDAWMVPDRSAGKAPAPAVVLERGHTPGRRRMAWL</sequence>
<dbReference type="EMBL" id="HBER01002875">
    <property type="protein sequence ID" value="CAD8525458.1"/>
    <property type="molecule type" value="Transcribed_RNA"/>
</dbReference>
<feature type="region of interest" description="Disordered" evidence="1">
    <location>
        <begin position="44"/>
        <end position="72"/>
    </location>
</feature>
<dbReference type="InterPro" id="IPR011992">
    <property type="entry name" value="EF-hand-dom_pair"/>
</dbReference>
<evidence type="ECO:0000256" key="1">
    <source>
        <dbReference type="SAM" id="MobiDB-lite"/>
    </source>
</evidence>
<proteinExistence type="predicted"/>
<name>A0A7S0ILG9_9EUKA</name>
<accession>A0A7S0ILG9</accession>
<dbReference type="AlphaFoldDB" id="A0A7S0ILG9"/>
<reference evidence="2" key="1">
    <citation type="submission" date="2021-01" db="EMBL/GenBank/DDBJ databases">
        <authorList>
            <person name="Corre E."/>
            <person name="Pelletier E."/>
            <person name="Niang G."/>
            <person name="Scheremetjew M."/>
            <person name="Finn R."/>
            <person name="Kale V."/>
            <person name="Holt S."/>
            <person name="Cochrane G."/>
            <person name="Meng A."/>
            <person name="Brown T."/>
            <person name="Cohen L."/>
        </authorList>
    </citation>
    <scope>NUCLEOTIDE SEQUENCE</scope>
    <source>
        <strain evidence="2">RCC1130</strain>
    </source>
</reference>